<evidence type="ECO:0000256" key="3">
    <source>
        <dbReference type="ARBA" id="ARBA00022777"/>
    </source>
</evidence>
<dbReference type="SUPFAM" id="SSF56112">
    <property type="entry name" value="Protein kinase-like (PK-like)"/>
    <property type="match status" value="1"/>
</dbReference>
<name>A0A8H5FJ51_9AGAR</name>
<keyword evidence="2" id="KW-0808">Transferase</keyword>
<feature type="region of interest" description="Disordered" evidence="4">
    <location>
        <begin position="222"/>
        <end position="241"/>
    </location>
</feature>
<reference evidence="6 7" key="1">
    <citation type="journal article" date="2020" name="ISME J.">
        <title>Uncovering the hidden diversity of litter-decomposition mechanisms in mushroom-forming fungi.</title>
        <authorList>
            <person name="Floudas D."/>
            <person name="Bentzer J."/>
            <person name="Ahren D."/>
            <person name="Johansson T."/>
            <person name="Persson P."/>
            <person name="Tunlid A."/>
        </authorList>
    </citation>
    <scope>NUCLEOTIDE SEQUENCE [LARGE SCALE GENOMIC DNA]</scope>
    <source>
        <strain evidence="6 7">CBS 291.85</strain>
    </source>
</reference>
<dbReference type="EMBL" id="JAACJM010000197">
    <property type="protein sequence ID" value="KAF5338308.1"/>
    <property type="molecule type" value="Genomic_DNA"/>
</dbReference>
<dbReference type="GO" id="GO:0005524">
    <property type="term" value="F:ATP binding"/>
    <property type="evidence" value="ECO:0007669"/>
    <property type="project" value="InterPro"/>
</dbReference>
<dbReference type="InterPro" id="IPR011009">
    <property type="entry name" value="Kinase-like_dom_sf"/>
</dbReference>
<dbReference type="GO" id="GO:0004674">
    <property type="term" value="F:protein serine/threonine kinase activity"/>
    <property type="evidence" value="ECO:0007669"/>
    <property type="project" value="UniProtKB-KW"/>
</dbReference>
<accession>A0A8H5FJ51</accession>
<dbReference type="Pfam" id="PF02816">
    <property type="entry name" value="Alpha_kinase"/>
    <property type="match status" value="1"/>
</dbReference>
<organism evidence="6 7">
    <name type="scientific">Tetrapyrgos nigripes</name>
    <dbReference type="NCBI Taxonomy" id="182062"/>
    <lineage>
        <taxon>Eukaryota</taxon>
        <taxon>Fungi</taxon>
        <taxon>Dikarya</taxon>
        <taxon>Basidiomycota</taxon>
        <taxon>Agaricomycotina</taxon>
        <taxon>Agaricomycetes</taxon>
        <taxon>Agaricomycetidae</taxon>
        <taxon>Agaricales</taxon>
        <taxon>Marasmiineae</taxon>
        <taxon>Marasmiaceae</taxon>
        <taxon>Tetrapyrgos</taxon>
    </lineage>
</organism>
<dbReference type="Proteomes" id="UP000559256">
    <property type="component" value="Unassembled WGS sequence"/>
</dbReference>
<dbReference type="InterPro" id="IPR004166">
    <property type="entry name" value="a-kinase_dom"/>
</dbReference>
<dbReference type="Gene3D" id="3.20.200.10">
    <property type="entry name" value="MHCK/EF2 kinase"/>
    <property type="match status" value="1"/>
</dbReference>
<gene>
    <name evidence="6" type="ORF">D9758_015763</name>
</gene>
<evidence type="ECO:0000259" key="5">
    <source>
        <dbReference type="Pfam" id="PF02816"/>
    </source>
</evidence>
<evidence type="ECO:0000313" key="7">
    <source>
        <dbReference type="Proteomes" id="UP000559256"/>
    </source>
</evidence>
<keyword evidence="3" id="KW-0418">Kinase</keyword>
<evidence type="ECO:0000256" key="1">
    <source>
        <dbReference type="ARBA" id="ARBA00022527"/>
    </source>
</evidence>
<protein>
    <recommendedName>
        <fullName evidence="5">Alpha-type protein kinase domain-containing protein</fullName>
    </recommendedName>
</protein>
<keyword evidence="7" id="KW-1185">Reference proteome</keyword>
<feature type="domain" description="Alpha-type protein kinase" evidence="5">
    <location>
        <begin position="151"/>
        <end position="222"/>
    </location>
</feature>
<evidence type="ECO:0000256" key="2">
    <source>
        <dbReference type="ARBA" id="ARBA00022679"/>
    </source>
</evidence>
<evidence type="ECO:0000313" key="6">
    <source>
        <dbReference type="EMBL" id="KAF5338308.1"/>
    </source>
</evidence>
<evidence type="ECO:0000256" key="4">
    <source>
        <dbReference type="SAM" id="MobiDB-lite"/>
    </source>
</evidence>
<proteinExistence type="predicted"/>
<keyword evidence="1" id="KW-0723">Serine/threonine-protein kinase</keyword>
<comment type="caution">
    <text evidence="6">The sequence shown here is derived from an EMBL/GenBank/DDBJ whole genome shotgun (WGS) entry which is preliminary data.</text>
</comment>
<sequence>MQETSLSCGGVLPFICGRTTYKFSDDSEYDMWSFKISEFQTSEEGTIIARWFVDTQKGFCNYRGKKINLALKFFWHLKSGWWSPRWTSADYAIHIEGGRLHTLRVLHQEFQEAAARECTDILGFEVLQTYLLDMCDICGIAHEWVDSKLITNLDVNETFTALSHYIHHAYNGRKVYVDFQGILDSAGKLYIYNVVTHTCEIGREFLGSEGLAGLAHFKDSHPPHKYTHASQDASDKTSRYD</sequence>
<dbReference type="AlphaFoldDB" id="A0A8H5FJ51"/>